<sequence>MGTIYVFAQQNQPQTTPAGGQRRGAPVGPPGQAVPQLAANAIATASLTEKQMKLHRSLPSRNGARTITICVDALLRNKTWEMEWVNEDTPKVLADLLFVGDVYLLCKVDGDDKAVTERIQHFITSCEVIEASLEASKKRGLQSHKILFCTTTVGKVAFVRQLEPQVHVEVDPSVVRDLEKHVPRIIHVVPRLESPPASGMHHVTDSFSVYFDMLSAM</sequence>
<evidence type="ECO:0000256" key="1">
    <source>
        <dbReference type="SAM" id="MobiDB-lite"/>
    </source>
</evidence>
<proteinExistence type="predicted"/>
<dbReference type="Pfam" id="PF22978">
    <property type="entry name" value="HAD_Pex22"/>
    <property type="match status" value="1"/>
</dbReference>
<feature type="region of interest" description="Disordered" evidence="1">
    <location>
        <begin position="10"/>
        <end position="30"/>
    </location>
</feature>
<comment type="caution">
    <text evidence="2">The sequence shown here is derived from an EMBL/GenBank/DDBJ whole genome shotgun (WGS) entry which is preliminary data.</text>
</comment>
<organism evidence="2 3">
    <name type="scientific">Pythium oligandrum</name>
    <name type="common">Mycoparasitic fungus</name>
    <dbReference type="NCBI Taxonomy" id="41045"/>
    <lineage>
        <taxon>Eukaryota</taxon>
        <taxon>Sar</taxon>
        <taxon>Stramenopiles</taxon>
        <taxon>Oomycota</taxon>
        <taxon>Peronosporomycetes</taxon>
        <taxon>Pythiales</taxon>
        <taxon>Pythiaceae</taxon>
        <taxon>Pythium</taxon>
    </lineage>
</organism>
<feature type="compositionally biased region" description="Low complexity" evidence="1">
    <location>
        <begin position="17"/>
        <end position="30"/>
    </location>
</feature>
<gene>
    <name evidence="2" type="ORF">Poli38472_000274</name>
</gene>
<evidence type="ECO:0000313" key="3">
    <source>
        <dbReference type="Proteomes" id="UP000794436"/>
    </source>
</evidence>
<dbReference type="InterPro" id="IPR037485">
    <property type="entry name" value="PEX22"/>
</dbReference>
<dbReference type="AlphaFoldDB" id="A0A8K1CBM8"/>
<dbReference type="GO" id="GO:0007031">
    <property type="term" value="P:peroxisome organization"/>
    <property type="evidence" value="ECO:0007669"/>
    <property type="project" value="InterPro"/>
</dbReference>
<dbReference type="Proteomes" id="UP000794436">
    <property type="component" value="Unassembled WGS sequence"/>
</dbReference>
<accession>A0A8K1CBM8</accession>
<dbReference type="PANTHER" id="PTHR34126:SF1">
    <property type="entry name" value="PEROXISOME BIOGENESIS PROTEIN 22"/>
    <property type="match status" value="1"/>
</dbReference>
<name>A0A8K1CBM8_PYTOL</name>
<evidence type="ECO:0000313" key="2">
    <source>
        <dbReference type="EMBL" id="TMW60232.1"/>
    </source>
</evidence>
<reference evidence="2" key="1">
    <citation type="submission" date="2019-03" db="EMBL/GenBank/DDBJ databases">
        <title>Long read genome sequence of the mycoparasitic Pythium oligandrum ATCC 38472 isolated from sugarbeet rhizosphere.</title>
        <authorList>
            <person name="Gaulin E."/>
        </authorList>
    </citation>
    <scope>NUCLEOTIDE SEQUENCE</scope>
    <source>
        <strain evidence="2">ATCC 38472_TT</strain>
    </source>
</reference>
<keyword evidence="3" id="KW-1185">Reference proteome</keyword>
<dbReference type="EMBL" id="SPLM01000108">
    <property type="protein sequence ID" value="TMW60232.1"/>
    <property type="molecule type" value="Genomic_DNA"/>
</dbReference>
<dbReference type="OrthoDB" id="77656at2759"/>
<protein>
    <submittedName>
        <fullName evidence="2">Uncharacterized protein</fullName>
    </submittedName>
</protein>
<dbReference type="PANTHER" id="PTHR34126">
    <property type="entry name" value="PEROXISOME BIOGENESIS PROTEIN 22"/>
    <property type="match status" value="1"/>
</dbReference>